<accession>A0AAV7JWT9</accession>
<keyword evidence="3" id="KW-1133">Transmembrane helix</keyword>
<gene>
    <name evidence="4" type="ORF">LOD99_3647</name>
</gene>
<dbReference type="SMART" id="SM00174">
    <property type="entry name" value="RHO"/>
    <property type="match status" value="1"/>
</dbReference>
<reference evidence="4 5" key="1">
    <citation type="journal article" date="2023" name="BMC Biol.">
        <title>The compact genome of the sponge Oopsacas minuta (Hexactinellida) is lacking key metazoan core genes.</title>
        <authorList>
            <person name="Santini S."/>
            <person name="Schenkelaars Q."/>
            <person name="Jourda C."/>
            <person name="Duchesne M."/>
            <person name="Belahbib H."/>
            <person name="Rocher C."/>
            <person name="Selva M."/>
            <person name="Riesgo A."/>
            <person name="Vervoort M."/>
            <person name="Leys S.P."/>
            <person name="Kodjabachian L."/>
            <person name="Le Bivic A."/>
            <person name="Borchiellini C."/>
            <person name="Claverie J.M."/>
            <person name="Renard E."/>
        </authorList>
    </citation>
    <scope>NUCLEOTIDE SEQUENCE [LARGE SCALE GENOMIC DNA]</scope>
    <source>
        <strain evidence="4">SPO-2</strain>
    </source>
</reference>
<dbReference type="GO" id="GO:0007264">
    <property type="term" value="P:small GTPase-mediated signal transduction"/>
    <property type="evidence" value="ECO:0007669"/>
    <property type="project" value="InterPro"/>
</dbReference>
<feature type="transmembrane region" description="Helical" evidence="3">
    <location>
        <begin position="28"/>
        <end position="53"/>
    </location>
</feature>
<keyword evidence="3" id="KW-0812">Transmembrane</keyword>
<dbReference type="PROSITE" id="PS51419">
    <property type="entry name" value="RAB"/>
    <property type="match status" value="1"/>
</dbReference>
<name>A0AAV7JWT9_9METZ</name>
<dbReference type="InterPro" id="IPR027417">
    <property type="entry name" value="P-loop_NTPase"/>
</dbReference>
<dbReference type="GO" id="GO:0003924">
    <property type="term" value="F:GTPase activity"/>
    <property type="evidence" value="ECO:0007669"/>
    <property type="project" value="InterPro"/>
</dbReference>
<evidence type="ECO:0000256" key="1">
    <source>
        <dbReference type="ARBA" id="ARBA00022741"/>
    </source>
</evidence>
<dbReference type="SMART" id="SM00173">
    <property type="entry name" value="RAS"/>
    <property type="match status" value="1"/>
</dbReference>
<dbReference type="AlphaFoldDB" id="A0AAV7JWT9"/>
<dbReference type="Proteomes" id="UP001165289">
    <property type="component" value="Unassembled WGS sequence"/>
</dbReference>
<sequence length="347" mass="39459">MKYSILALCQQEAKLEALNSRVEYRKCLFLFAIVLCELISSILTIILGIYSLYSAYVGYSEFHYHNSVKIANNITSNLTTSYDAPSHHSIPETKKWLMGFNYRIFHVAFGIPLVLAFSMVYTLMSYYVMVTKKSLNYNNPLKSVELAKFRLKKQNMIFINCVVVGDRAVGKTCLLESYTNSKFPKSYIPTIFDNFSANVLVDDKPLNMRLWDTSGASDYDSLRPLSYPEADAFLICFSLVSPSSFRNVKLKWDPEVNFHCASIPKILVGTKLDLRDDQDALSTLKRKRLTPVSHPEGVQMMREIGAMKYVECSALTNKGLKNVFNEVILSALKPRSCMKSKQNCKIL</sequence>
<dbReference type="PROSITE" id="PS51421">
    <property type="entry name" value="RAS"/>
    <property type="match status" value="1"/>
</dbReference>
<evidence type="ECO:0000313" key="5">
    <source>
        <dbReference type="Proteomes" id="UP001165289"/>
    </source>
</evidence>
<dbReference type="NCBIfam" id="TIGR00231">
    <property type="entry name" value="small_GTP"/>
    <property type="match status" value="1"/>
</dbReference>
<evidence type="ECO:0000313" key="4">
    <source>
        <dbReference type="EMBL" id="KAI6653428.1"/>
    </source>
</evidence>
<feature type="transmembrane region" description="Helical" evidence="3">
    <location>
        <begin position="104"/>
        <end position="128"/>
    </location>
</feature>
<dbReference type="GO" id="GO:0005525">
    <property type="term" value="F:GTP binding"/>
    <property type="evidence" value="ECO:0007669"/>
    <property type="project" value="UniProtKB-KW"/>
</dbReference>
<dbReference type="PRINTS" id="PR00449">
    <property type="entry name" value="RASTRNSFRMNG"/>
</dbReference>
<protein>
    <submittedName>
        <fullName evidence="4">Ras-related C3 botulinum toxin substrate 1</fullName>
    </submittedName>
</protein>
<organism evidence="4 5">
    <name type="scientific">Oopsacas minuta</name>
    <dbReference type="NCBI Taxonomy" id="111878"/>
    <lineage>
        <taxon>Eukaryota</taxon>
        <taxon>Metazoa</taxon>
        <taxon>Porifera</taxon>
        <taxon>Hexactinellida</taxon>
        <taxon>Hexasterophora</taxon>
        <taxon>Lyssacinosida</taxon>
        <taxon>Leucopsacidae</taxon>
        <taxon>Oopsacas</taxon>
    </lineage>
</organism>
<proteinExistence type="predicted"/>
<dbReference type="PANTHER" id="PTHR24072">
    <property type="entry name" value="RHO FAMILY GTPASE"/>
    <property type="match status" value="1"/>
</dbReference>
<evidence type="ECO:0000256" key="3">
    <source>
        <dbReference type="SAM" id="Phobius"/>
    </source>
</evidence>
<dbReference type="InterPro" id="IPR003578">
    <property type="entry name" value="Small_GTPase_Rho"/>
</dbReference>
<dbReference type="InterPro" id="IPR001806">
    <property type="entry name" value="Small_GTPase"/>
</dbReference>
<dbReference type="EMBL" id="JAKMXF010000277">
    <property type="protein sequence ID" value="KAI6653428.1"/>
    <property type="molecule type" value="Genomic_DNA"/>
</dbReference>
<dbReference type="FunFam" id="3.40.50.300:FF:000118">
    <property type="entry name" value="Rho-related GTP-binding protein RhoG"/>
    <property type="match status" value="1"/>
</dbReference>
<keyword evidence="1" id="KW-0547">Nucleotide-binding</keyword>
<keyword evidence="5" id="KW-1185">Reference proteome</keyword>
<dbReference type="PROSITE" id="PS51420">
    <property type="entry name" value="RHO"/>
    <property type="match status" value="1"/>
</dbReference>
<comment type="caution">
    <text evidence="4">The sequence shown here is derived from an EMBL/GenBank/DDBJ whole genome shotgun (WGS) entry which is preliminary data.</text>
</comment>
<dbReference type="Pfam" id="PF00071">
    <property type="entry name" value="Ras"/>
    <property type="match status" value="1"/>
</dbReference>
<dbReference type="Gene3D" id="3.40.50.300">
    <property type="entry name" value="P-loop containing nucleotide triphosphate hydrolases"/>
    <property type="match status" value="1"/>
</dbReference>
<keyword evidence="3" id="KW-0472">Membrane</keyword>
<dbReference type="InterPro" id="IPR005225">
    <property type="entry name" value="Small_GTP-bd"/>
</dbReference>
<evidence type="ECO:0000256" key="2">
    <source>
        <dbReference type="ARBA" id="ARBA00023134"/>
    </source>
</evidence>
<keyword evidence="2" id="KW-0342">GTP-binding</keyword>
<dbReference type="SMART" id="SM00175">
    <property type="entry name" value="RAB"/>
    <property type="match status" value="1"/>
</dbReference>
<dbReference type="SUPFAM" id="SSF52540">
    <property type="entry name" value="P-loop containing nucleoside triphosphate hydrolases"/>
    <property type="match status" value="1"/>
</dbReference>